<name>A0ABY0IID6_9BACT</name>
<feature type="transmembrane region" description="Helical" evidence="1">
    <location>
        <begin position="115"/>
        <end position="134"/>
    </location>
</feature>
<keyword evidence="1" id="KW-0472">Membrane</keyword>
<evidence type="ECO:0008006" key="4">
    <source>
        <dbReference type="Google" id="ProtNLM"/>
    </source>
</evidence>
<organism evidence="2 3">
    <name type="scientific">Halobacteriovorax vibrionivorans</name>
    <dbReference type="NCBI Taxonomy" id="2152716"/>
    <lineage>
        <taxon>Bacteria</taxon>
        <taxon>Pseudomonadati</taxon>
        <taxon>Bdellovibrionota</taxon>
        <taxon>Bacteriovoracia</taxon>
        <taxon>Bacteriovoracales</taxon>
        <taxon>Halobacteriovoraceae</taxon>
        <taxon>Halobacteriovorax</taxon>
    </lineage>
</organism>
<evidence type="ECO:0000313" key="3">
    <source>
        <dbReference type="Proteomes" id="UP000443582"/>
    </source>
</evidence>
<keyword evidence="1" id="KW-1133">Transmembrane helix</keyword>
<dbReference type="Proteomes" id="UP000443582">
    <property type="component" value="Unassembled WGS sequence"/>
</dbReference>
<feature type="transmembrane region" description="Helical" evidence="1">
    <location>
        <begin position="12"/>
        <end position="30"/>
    </location>
</feature>
<dbReference type="RefSeq" id="WP_114705322.1">
    <property type="nucleotide sequence ID" value="NZ_QDKL01000001.1"/>
</dbReference>
<gene>
    <name evidence="2" type="ORF">DAY19_00995</name>
</gene>
<feature type="transmembrane region" description="Helical" evidence="1">
    <location>
        <begin position="50"/>
        <end position="71"/>
    </location>
</feature>
<evidence type="ECO:0000256" key="1">
    <source>
        <dbReference type="SAM" id="Phobius"/>
    </source>
</evidence>
<keyword evidence="1" id="KW-0812">Transmembrane</keyword>
<dbReference type="EMBL" id="QDKL01000001">
    <property type="protein sequence ID" value="RZF22377.1"/>
    <property type="molecule type" value="Genomic_DNA"/>
</dbReference>
<sequence length="141" mass="16315">MTRAERNTIFTINYLVLITSIIYFIAKYFLAIEGEWGPETHPLTIIFQKVHVLTVPFLIFAVGMIFSNHVWKRIESGYKKSRTSGIFLLVLLVLMSLTGYLIQVVDGQVFREYSAYLHIAVSIIWSVVFSYHHISSNRKRA</sequence>
<evidence type="ECO:0000313" key="2">
    <source>
        <dbReference type="EMBL" id="RZF22377.1"/>
    </source>
</evidence>
<proteinExistence type="predicted"/>
<feature type="transmembrane region" description="Helical" evidence="1">
    <location>
        <begin position="83"/>
        <end position="103"/>
    </location>
</feature>
<reference evidence="3" key="1">
    <citation type="journal article" date="2019" name="Int. J. Syst. Evol. Microbiol.">
        <title>Halobacteriovorax valvorus sp. nov., a novel prokaryotic predator isolated from coastal seawater of China.</title>
        <authorList>
            <person name="Chen M.-X."/>
        </authorList>
    </citation>
    <scope>NUCLEOTIDE SEQUENCE [LARGE SCALE GENOMIC DNA]</scope>
    <source>
        <strain evidence="3">BL9</strain>
    </source>
</reference>
<keyword evidence="3" id="KW-1185">Reference proteome</keyword>
<comment type="caution">
    <text evidence="2">The sequence shown here is derived from an EMBL/GenBank/DDBJ whole genome shotgun (WGS) entry which is preliminary data.</text>
</comment>
<accession>A0ABY0IID6</accession>
<protein>
    <recommendedName>
        <fullName evidence="4">DUF4405 domain-containing protein</fullName>
    </recommendedName>
</protein>